<evidence type="ECO:0000256" key="3">
    <source>
        <dbReference type="PROSITE-ProRule" id="PRU00169"/>
    </source>
</evidence>
<dbReference type="GO" id="GO:0052621">
    <property type="term" value="F:diguanylate cyclase activity"/>
    <property type="evidence" value="ECO:0007669"/>
    <property type="project" value="UniProtKB-EC"/>
</dbReference>
<dbReference type="Pfam" id="PF00990">
    <property type="entry name" value="GGDEF"/>
    <property type="match status" value="1"/>
</dbReference>
<evidence type="ECO:0000259" key="4">
    <source>
        <dbReference type="PROSITE" id="PS50110"/>
    </source>
</evidence>
<dbReference type="SMART" id="SM00267">
    <property type="entry name" value="GGDEF"/>
    <property type="match status" value="1"/>
</dbReference>
<dbReference type="PANTHER" id="PTHR45138:SF9">
    <property type="entry name" value="DIGUANYLATE CYCLASE DGCM-RELATED"/>
    <property type="match status" value="1"/>
</dbReference>
<dbReference type="Gene3D" id="3.40.50.2300">
    <property type="match status" value="2"/>
</dbReference>
<dbReference type="EC" id="2.7.7.65" evidence="1"/>
<dbReference type="PROSITE" id="PS50887">
    <property type="entry name" value="GGDEF"/>
    <property type="match status" value="1"/>
</dbReference>
<name>A0A364JT50_9HYPH</name>
<evidence type="ECO:0000313" key="7">
    <source>
        <dbReference type="Proteomes" id="UP000249453"/>
    </source>
</evidence>
<dbReference type="Proteomes" id="UP000249453">
    <property type="component" value="Unassembled WGS sequence"/>
</dbReference>
<feature type="domain" description="Response regulatory" evidence="4">
    <location>
        <begin position="4"/>
        <end position="120"/>
    </location>
</feature>
<dbReference type="AlphaFoldDB" id="A0A364JT50"/>
<dbReference type="CDD" id="cd01949">
    <property type="entry name" value="GGDEF"/>
    <property type="match status" value="1"/>
</dbReference>
<protein>
    <recommendedName>
        <fullName evidence="1">diguanylate cyclase</fullName>
        <ecNumber evidence="1">2.7.7.65</ecNumber>
    </recommendedName>
</protein>
<feature type="domain" description="GGDEF" evidence="5">
    <location>
        <begin position="326"/>
        <end position="461"/>
    </location>
</feature>
<dbReference type="SUPFAM" id="SSF55073">
    <property type="entry name" value="Nucleotide cyclase"/>
    <property type="match status" value="1"/>
</dbReference>
<comment type="caution">
    <text evidence="6">The sequence shown here is derived from an EMBL/GenBank/DDBJ whole genome shotgun (WGS) entry which is preliminary data.</text>
</comment>
<evidence type="ECO:0000313" key="6">
    <source>
        <dbReference type="EMBL" id="RAK26571.1"/>
    </source>
</evidence>
<proteinExistence type="predicted"/>
<comment type="caution">
    <text evidence="3">Lacks conserved residue(s) required for the propagation of feature annotation.</text>
</comment>
<dbReference type="FunFam" id="3.30.70.270:FF:000001">
    <property type="entry name" value="Diguanylate cyclase domain protein"/>
    <property type="match status" value="1"/>
</dbReference>
<dbReference type="SUPFAM" id="SSF52172">
    <property type="entry name" value="CheY-like"/>
    <property type="match status" value="2"/>
</dbReference>
<dbReference type="InterPro" id="IPR000160">
    <property type="entry name" value="GGDEF_dom"/>
</dbReference>
<comment type="catalytic activity">
    <reaction evidence="2">
        <text>2 GTP = 3',3'-c-di-GMP + 2 diphosphate</text>
        <dbReference type="Rhea" id="RHEA:24898"/>
        <dbReference type="ChEBI" id="CHEBI:33019"/>
        <dbReference type="ChEBI" id="CHEBI:37565"/>
        <dbReference type="ChEBI" id="CHEBI:58805"/>
        <dbReference type="EC" id="2.7.7.65"/>
    </reaction>
</comment>
<reference evidence="6 7" key="1">
    <citation type="submission" date="2018-06" db="EMBL/GenBank/DDBJ databases">
        <title>Genomic Encyclopedia of Type Strains, Phase IV (KMG-IV): sequencing the most valuable type-strain genomes for metagenomic binning, comparative biology and taxonomic classification.</title>
        <authorList>
            <person name="Goeker M."/>
        </authorList>
    </citation>
    <scope>NUCLEOTIDE SEQUENCE [LARGE SCALE GENOMIC DNA]</scope>
    <source>
        <strain evidence="6 7">DSM 26720</strain>
    </source>
</reference>
<dbReference type="Gene3D" id="3.30.70.270">
    <property type="match status" value="1"/>
</dbReference>
<feature type="domain" description="Response regulatory" evidence="4">
    <location>
        <begin position="161"/>
        <end position="276"/>
    </location>
</feature>
<gene>
    <name evidence="6" type="ORF">C7374_11320</name>
</gene>
<keyword evidence="7" id="KW-1185">Reference proteome</keyword>
<dbReference type="GO" id="GO:0000160">
    <property type="term" value="P:phosphorelay signal transduction system"/>
    <property type="evidence" value="ECO:0007669"/>
    <property type="project" value="InterPro"/>
</dbReference>
<organism evidence="6 7">
    <name type="scientific">Falsochrobactrum ovis</name>
    <dbReference type="NCBI Taxonomy" id="1293442"/>
    <lineage>
        <taxon>Bacteria</taxon>
        <taxon>Pseudomonadati</taxon>
        <taxon>Pseudomonadota</taxon>
        <taxon>Alphaproteobacteria</taxon>
        <taxon>Hyphomicrobiales</taxon>
        <taxon>Brucellaceae</taxon>
        <taxon>Falsochrobactrum</taxon>
    </lineage>
</organism>
<dbReference type="InterPro" id="IPR001789">
    <property type="entry name" value="Sig_transdc_resp-reg_receiver"/>
</dbReference>
<dbReference type="PANTHER" id="PTHR45138">
    <property type="entry name" value="REGULATORY COMPONENTS OF SENSORY TRANSDUCTION SYSTEM"/>
    <property type="match status" value="1"/>
</dbReference>
<dbReference type="NCBIfam" id="TIGR00254">
    <property type="entry name" value="GGDEF"/>
    <property type="match status" value="1"/>
</dbReference>
<dbReference type="FunFam" id="3.40.50.2300:FF:000574">
    <property type="entry name" value="Response regulator PleD"/>
    <property type="match status" value="1"/>
</dbReference>
<dbReference type="InterPro" id="IPR043128">
    <property type="entry name" value="Rev_trsase/Diguanyl_cyclase"/>
</dbReference>
<dbReference type="GO" id="GO:0005886">
    <property type="term" value="C:plasma membrane"/>
    <property type="evidence" value="ECO:0007669"/>
    <property type="project" value="TreeGrafter"/>
</dbReference>
<dbReference type="PROSITE" id="PS50110">
    <property type="entry name" value="RESPONSE_REGULATORY"/>
    <property type="match status" value="2"/>
</dbReference>
<dbReference type="NCBIfam" id="NF007135">
    <property type="entry name" value="PRK09581.1"/>
    <property type="match status" value="1"/>
</dbReference>
<dbReference type="GO" id="GO:1902201">
    <property type="term" value="P:negative regulation of bacterial-type flagellum-dependent cell motility"/>
    <property type="evidence" value="ECO:0007669"/>
    <property type="project" value="TreeGrafter"/>
</dbReference>
<dbReference type="OrthoDB" id="9812260at2"/>
<accession>A0A364JT50</accession>
<evidence type="ECO:0000259" key="5">
    <source>
        <dbReference type="PROSITE" id="PS50887"/>
    </source>
</evidence>
<dbReference type="InterPro" id="IPR050469">
    <property type="entry name" value="Diguanylate_Cyclase"/>
</dbReference>
<dbReference type="RefSeq" id="WP_111576005.1">
    <property type="nucleotide sequence ID" value="NZ_JBHEEY010000014.1"/>
</dbReference>
<evidence type="ECO:0000256" key="2">
    <source>
        <dbReference type="ARBA" id="ARBA00034247"/>
    </source>
</evidence>
<dbReference type="InterPro" id="IPR029787">
    <property type="entry name" value="Nucleotide_cyclase"/>
</dbReference>
<dbReference type="Pfam" id="PF00072">
    <property type="entry name" value="Response_reg"/>
    <property type="match status" value="2"/>
</dbReference>
<evidence type="ECO:0000256" key="1">
    <source>
        <dbReference type="ARBA" id="ARBA00012528"/>
    </source>
</evidence>
<dbReference type="SMART" id="SM00448">
    <property type="entry name" value="REC"/>
    <property type="match status" value="2"/>
</dbReference>
<dbReference type="InterPro" id="IPR011006">
    <property type="entry name" value="CheY-like_superfamily"/>
</dbReference>
<sequence>MSARVLVVESIAANAELLEALLLQQYYEVLIANRGSDSIELCRSGQVDILLLEVQLPDMDGFEVCRRLKDDAATSNIPVIMLTAFERPEDRINGLEAGADDYFIKPVKDRVLLSRIKSLSHFKTVSDELFRQSGIGADIEVERQVEAKLSARLGGGDGAARLLVVDEDQAAAARLCMVLRDDFFVDSCHEPTEAVLKALENDYDTIIISASSAHADVLKFCAQLRAIEKTRHIPIILVVDEDEGAVVVSALELGVNDYLMRPIEKLELHTRLRTQIKRKCYNELLRQSLHQAATRSVTDSLTGLHNRHYLERHMSIFLARAENRNRPLSVVMFDFDHFKTVNEQFGRDAGDQVLREFAARLRKIVRNMDVICRYGGEEFVIVLPDASAETGALVAERVRKMVAEQPFLVGADQHEAQVTISAGISQLRVKDDDCETLFARAEAAMFRAKSSGRNRVVLSAA</sequence>
<dbReference type="GO" id="GO:0043709">
    <property type="term" value="P:cell adhesion involved in single-species biofilm formation"/>
    <property type="evidence" value="ECO:0007669"/>
    <property type="project" value="TreeGrafter"/>
</dbReference>
<dbReference type="EMBL" id="QLMK01000013">
    <property type="protein sequence ID" value="RAK26571.1"/>
    <property type="molecule type" value="Genomic_DNA"/>
</dbReference>